<dbReference type="RefSeq" id="WP_125241471.1">
    <property type="nucleotide sequence ID" value="NZ_RSED01000001.1"/>
</dbReference>
<evidence type="ECO:0000313" key="4">
    <source>
        <dbReference type="Proteomes" id="UP000269265"/>
    </source>
</evidence>
<gene>
    <name evidence="3" type="ORF">EIP75_01715</name>
</gene>
<dbReference type="AlphaFoldDB" id="A0A3R8SAW0"/>
<evidence type="ECO:0000313" key="3">
    <source>
        <dbReference type="EMBL" id="RRS06328.1"/>
    </source>
</evidence>
<feature type="signal peptide" evidence="2">
    <location>
        <begin position="1"/>
        <end position="24"/>
    </location>
</feature>
<feature type="region of interest" description="Disordered" evidence="1">
    <location>
        <begin position="32"/>
        <end position="78"/>
    </location>
</feature>
<dbReference type="Proteomes" id="UP000269265">
    <property type="component" value="Unassembled WGS sequence"/>
</dbReference>
<feature type="region of interest" description="Disordered" evidence="1">
    <location>
        <begin position="104"/>
        <end position="130"/>
    </location>
</feature>
<keyword evidence="2" id="KW-0732">Signal</keyword>
<feature type="compositionally biased region" description="Low complexity" evidence="1">
    <location>
        <begin position="104"/>
        <end position="115"/>
    </location>
</feature>
<organism evidence="3 4">
    <name type="scientific">Aquabacterium soli</name>
    <dbReference type="NCBI Taxonomy" id="2493092"/>
    <lineage>
        <taxon>Bacteria</taxon>
        <taxon>Pseudomonadati</taxon>
        <taxon>Pseudomonadota</taxon>
        <taxon>Betaproteobacteria</taxon>
        <taxon>Burkholderiales</taxon>
        <taxon>Aquabacterium</taxon>
    </lineage>
</organism>
<dbReference type="EMBL" id="RSED01000001">
    <property type="protein sequence ID" value="RRS06328.1"/>
    <property type="molecule type" value="Genomic_DNA"/>
</dbReference>
<feature type="compositionally biased region" description="Low complexity" evidence="1">
    <location>
        <begin position="42"/>
        <end position="78"/>
    </location>
</feature>
<keyword evidence="4" id="KW-1185">Reference proteome</keyword>
<feature type="chain" id="PRO_5018550481" evidence="2">
    <location>
        <begin position="25"/>
        <end position="199"/>
    </location>
</feature>
<dbReference type="OrthoDB" id="9182900at2"/>
<proteinExistence type="predicted"/>
<comment type="caution">
    <text evidence="3">The sequence shown here is derived from an EMBL/GenBank/DDBJ whole genome shotgun (WGS) entry which is preliminary data.</text>
</comment>
<evidence type="ECO:0000256" key="2">
    <source>
        <dbReference type="SAM" id="SignalP"/>
    </source>
</evidence>
<evidence type="ECO:0000256" key="1">
    <source>
        <dbReference type="SAM" id="MobiDB-lite"/>
    </source>
</evidence>
<protein>
    <submittedName>
        <fullName evidence="3">Uncharacterized protein</fullName>
    </submittedName>
</protein>
<name>A0A3R8SAW0_9BURK</name>
<sequence length="199" mass="20912">MSARLNPRLGWVLLAVLGLCAFLAAQPSPDDDLAAPGRERSAAPAAHGRAAQPSLPEARGATAGSRSAAEAVARAASTPSAAQARDLAGWAVAWERRAPDAWAPASSDARWSWAPQQPPPPPPVAAQEAPPPMAPAFPYAWVGRFVDEAPRAVIAGPNRTWVLAQGEVIEGQWRVGAIAERQLTVTYLPLNQDQSVALK</sequence>
<reference evidence="3 4" key="1">
    <citation type="submission" date="2018-12" db="EMBL/GenBank/DDBJ databases">
        <title>The whole draft genome of Aquabacterium sp. SJQ9.</title>
        <authorList>
            <person name="Sun L."/>
            <person name="Gao X."/>
            <person name="Chen W."/>
            <person name="Huang K."/>
        </authorList>
    </citation>
    <scope>NUCLEOTIDE SEQUENCE [LARGE SCALE GENOMIC DNA]</scope>
    <source>
        <strain evidence="3 4">SJQ9</strain>
    </source>
</reference>
<accession>A0A3R8SAW0</accession>
<feature type="compositionally biased region" description="Pro residues" evidence="1">
    <location>
        <begin position="116"/>
        <end position="130"/>
    </location>
</feature>